<dbReference type="NCBIfam" id="NF037970">
    <property type="entry name" value="vanZ_1"/>
    <property type="match status" value="1"/>
</dbReference>
<name>A0A6L7IMG6_9ACTN</name>
<gene>
    <name evidence="2" type="ORF">GS424_017695</name>
</gene>
<sequence>MGRQVPNVGPSKPSKRFAVVSWVFVAAWAGFIFFMSSNTSTGLNTGLGIFSSIYQAMQAVQAQLLGPGVDVLSSIAHFCEYTVFGALLANALRCHMPLRRACFIAIACASLYGVSDEIHQLFVPGRMCDPVDWMVDTVGATLGSGIAYAVLRKRAAGSSRPQ</sequence>
<feature type="domain" description="VanZ-like" evidence="1">
    <location>
        <begin position="22"/>
        <end position="149"/>
    </location>
</feature>
<evidence type="ECO:0000259" key="1">
    <source>
        <dbReference type="Pfam" id="PF04892"/>
    </source>
</evidence>
<evidence type="ECO:0000313" key="2">
    <source>
        <dbReference type="EMBL" id="QOS68282.1"/>
    </source>
</evidence>
<dbReference type="InterPro" id="IPR006976">
    <property type="entry name" value="VanZ-like"/>
</dbReference>
<dbReference type="KEGG" id="egd:GS424_017695"/>
<accession>A0A6L7IMG6</accession>
<dbReference type="RefSeq" id="WP_160940845.1">
    <property type="nucleotide sequence ID" value="NZ_CP063310.1"/>
</dbReference>
<reference evidence="2 3" key="1">
    <citation type="submission" date="2020-10" db="EMBL/GenBank/DDBJ databases">
        <title>Eggerthella sp. nov., isolated from human feces.</title>
        <authorList>
            <person name="Yajun G."/>
        </authorList>
    </citation>
    <scope>NUCLEOTIDE SEQUENCE [LARGE SCALE GENOMIC DNA]</scope>
    <source>
        <strain evidence="2 3">HF-1101</strain>
    </source>
</reference>
<protein>
    <submittedName>
        <fullName evidence="2">VanZ family protein</fullName>
    </submittedName>
</protein>
<dbReference type="AlphaFoldDB" id="A0A6L7IMG6"/>
<dbReference type="EMBL" id="CP063310">
    <property type="protein sequence ID" value="QOS68282.1"/>
    <property type="molecule type" value="Genomic_DNA"/>
</dbReference>
<proteinExistence type="predicted"/>
<dbReference type="Proteomes" id="UP000478463">
    <property type="component" value="Chromosome"/>
</dbReference>
<organism evidence="2 3">
    <name type="scientific">Eggerthella guodeyinii</name>
    <dbReference type="NCBI Taxonomy" id="2690837"/>
    <lineage>
        <taxon>Bacteria</taxon>
        <taxon>Bacillati</taxon>
        <taxon>Actinomycetota</taxon>
        <taxon>Coriobacteriia</taxon>
        <taxon>Eggerthellales</taxon>
        <taxon>Eggerthellaceae</taxon>
        <taxon>Eggerthella</taxon>
    </lineage>
</organism>
<evidence type="ECO:0000313" key="3">
    <source>
        <dbReference type="Proteomes" id="UP000478463"/>
    </source>
</evidence>
<dbReference type="Pfam" id="PF04892">
    <property type="entry name" value="VanZ"/>
    <property type="match status" value="1"/>
</dbReference>